<reference evidence="2" key="1">
    <citation type="submission" date="2022-10" db="EMBL/GenBank/DDBJ databases">
        <title>The WGS of Solirubrobacter ginsenosidimutans DSM 21036.</title>
        <authorList>
            <person name="Jiang Z."/>
        </authorList>
    </citation>
    <scope>NUCLEOTIDE SEQUENCE</scope>
    <source>
        <strain evidence="2">DSM 21036</strain>
    </source>
</reference>
<comment type="caution">
    <text evidence="2">The sequence shown here is derived from an EMBL/GenBank/DDBJ whole genome shotgun (WGS) entry which is preliminary data.</text>
</comment>
<sequence>MGYLGGPNFPNDPTDLGPLVPLPGGYQEVFDFLGQCGYGGFEFFQLSQNAQNPGGANPPVTQIKSWLDAAGLKSAGTHQGGLGMLNTATGQLSAAGVTQVANADILGHRMIGTAGDPSGANTIAAWQVACDNYNKLGQLLMENYGLKAYLHPEQNNWQFIADPLIPVDQRPHRIDFFVANTDPRYVFLEPDIFHMYNARGRFPNVDGSLWDPISYMQDNWKRLVGWHVKDAVRAAVPVAAPGNPWDQTKVRPGFPINGGMDVIYSTEGHLGNGAQAAAQAGIAPTGYGFDPGATAPSASPGLDPRVWGFRREFTEIRANRAKGFKFHIVESDSGPGPAADPGRSLRHAKISAKLLLGLK</sequence>
<dbReference type="Pfam" id="PF01261">
    <property type="entry name" value="AP_endonuc_2"/>
    <property type="match status" value="1"/>
</dbReference>
<organism evidence="2 3">
    <name type="scientific">Solirubrobacter ginsenosidimutans</name>
    <dbReference type="NCBI Taxonomy" id="490573"/>
    <lineage>
        <taxon>Bacteria</taxon>
        <taxon>Bacillati</taxon>
        <taxon>Actinomycetota</taxon>
        <taxon>Thermoleophilia</taxon>
        <taxon>Solirubrobacterales</taxon>
        <taxon>Solirubrobacteraceae</taxon>
        <taxon>Solirubrobacter</taxon>
    </lineage>
</organism>
<evidence type="ECO:0000313" key="2">
    <source>
        <dbReference type="EMBL" id="MDA0160254.1"/>
    </source>
</evidence>
<gene>
    <name evidence="2" type="ORF">OM076_08265</name>
</gene>
<protein>
    <submittedName>
        <fullName evidence="2">Sugar phosphate isomerase/epimerase</fullName>
    </submittedName>
</protein>
<dbReference type="SUPFAM" id="SSF51658">
    <property type="entry name" value="Xylose isomerase-like"/>
    <property type="match status" value="1"/>
</dbReference>
<dbReference type="Gene3D" id="3.20.20.150">
    <property type="entry name" value="Divalent-metal-dependent TIM barrel enzymes"/>
    <property type="match status" value="1"/>
</dbReference>
<dbReference type="EMBL" id="JAPDOD010000005">
    <property type="protein sequence ID" value="MDA0160254.1"/>
    <property type="molecule type" value="Genomic_DNA"/>
</dbReference>
<dbReference type="AlphaFoldDB" id="A0A9X3MPY2"/>
<keyword evidence="2" id="KW-0413">Isomerase</keyword>
<evidence type="ECO:0000313" key="3">
    <source>
        <dbReference type="Proteomes" id="UP001149140"/>
    </source>
</evidence>
<dbReference type="GO" id="GO:0016853">
    <property type="term" value="F:isomerase activity"/>
    <property type="evidence" value="ECO:0007669"/>
    <property type="project" value="UniProtKB-KW"/>
</dbReference>
<name>A0A9X3MPY2_9ACTN</name>
<dbReference type="InterPro" id="IPR013022">
    <property type="entry name" value="Xyl_isomerase-like_TIM-brl"/>
</dbReference>
<proteinExistence type="predicted"/>
<feature type="domain" description="Xylose isomerase-like TIM barrel" evidence="1">
    <location>
        <begin position="31"/>
        <end position="232"/>
    </location>
</feature>
<accession>A0A9X3MPY2</accession>
<dbReference type="InterPro" id="IPR036237">
    <property type="entry name" value="Xyl_isomerase-like_sf"/>
</dbReference>
<evidence type="ECO:0000259" key="1">
    <source>
        <dbReference type="Pfam" id="PF01261"/>
    </source>
</evidence>
<keyword evidence="3" id="KW-1185">Reference proteome</keyword>
<dbReference type="Proteomes" id="UP001149140">
    <property type="component" value="Unassembled WGS sequence"/>
</dbReference>